<dbReference type="InterPro" id="IPR033806">
    <property type="entry name" value="CDI_toxin_Bp1026b-like"/>
</dbReference>
<accession>A0ABR5TLZ6</accession>
<organism evidence="2 3">
    <name type="scientific">Gemelliphila asaccharolytica</name>
    <dbReference type="NCBI Taxonomy" id="502393"/>
    <lineage>
        <taxon>Bacteria</taxon>
        <taxon>Bacillati</taxon>
        <taxon>Bacillota</taxon>
        <taxon>Bacilli</taxon>
        <taxon>Bacillales</taxon>
        <taxon>Gemellaceae</taxon>
        <taxon>Gemelliphila</taxon>
    </lineage>
</organism>
<reference evidence="2 3" key="1">
    <citation type="submission" date="2016-01" db="EMBL/GenBank/DDBJ databases">
        <authorList>
            <person name="Mitreva M."/>
            <person name="Pepin K.H."/>
            <person name="Mihindukulasuriya K.A."/>
            <person name="Fulton R."/>
            <person name="Fronick C."/>
            <person name="O'Laughlin M."/>
            <person name="Miner T."/>
            <person name="Herter B."/>
            <person name="Rosa B.A."/>
            <person name="Cordes M."/>
            <person name="Tomlinson C."/>
            <person name="Wollam A."/>
            <person name="Palsikar V.B."/>
            <person name="Mardis E.R."/>
            <person name="Wilson R.K."/>
        </authorList>
    </citation>
    <scope>NUCLEOTIDE SEQUENCE [LARGE SCALE GENOMIC DNA]</scope>
    <source>
        <strain evidence="2 3">KA00071</strain>
    </source>
</reference>
<gene>
    <name evidence="2" type="ORF">HMPREF1871_00612</name>
</gene>
<comment type="caution">
    <text evidence="2">The sequence shown here is derived from an EMBL/GenBank/DDBJ whole genome shotgun (WGS) entry which is preliminary data.</text>
</comment>
<name>A0ABR5TLZ6_9BACL</name>
<dbReference type="Gene3D" id="3.40.1350.120">
    <property type="match status" value="1"/>
</dbReference>
<dbReference type="CDD" id="cd13442">
    <property type="entry name" value="CDI_toxin_Bp1026b-like"/>
    <property type="match status" value="1"/>
</dbReference>
<evidence type="ECO:0000259" key="1">
    <source>
        <dbReference type="Pfam" id="PF18451"/>
    </source>
</evidence>
<proteinExistence type="predicted"/>
<keyword evidence="3" id="KW-1185">Reference proteome</keyword>
<sequence>MLKAQEYEKQLKNIKVKTNSYKDINNYAVELGKILATAFNIYFNEKNSNDTVEKILNNRLKENHRLITEYGKVVQNILNKKAKIGLAAQIPEVNQSRIDGLISRLIEGDFEDNKWLLGSPIVNFSQAVVDDMVRKNAEFHFHSGMSPKIVRKETGKCCKWCKNLAGSYRYPGVPKDVYRRHQNCRCTVEYIPKKGVRQDVHTKKWKYETKEEVKKLPYVSVTNEWLKSFSSKAKVLEQTFWEKNGVRYTLGDPNVNLNPSKSEYHVARWITKNLGKDITLVPTVSGKYVGIRTPDYLINGEKFDLKELEGNGKNTVDTRVHKSKGQTENFIFELSKTDMSIEEFKRQLYNVYLLKKRKINTSIVIKDDKLIDIWQKKE</sequence>
<evidence type="ECO:0000313" key="2">
    <source>
        <dbReference type="EMBL" id="KXB58102.1"/>
    </source>
</evidence>
<dbReference type="EMBL" id="LSDB01000021">
    <property type="protein sequence ID" value="KXB58102.1"/>
    <property type="molecule type" value="Genomic_DNA"/>
</dbReference>
<dbReference type="Proteomes" id="UP000070467">
    <property type="component" value="Unassembled WGS sequence"/>
</dbReference>
<feature type="domain" description="tRNA nuclease CdiA C-terminal" evidence="1">
    <location>
        <begin position="292"/>
        <end position="368"/>
    </location>
</feature>
<dbReference type="RefSeq" id="WP_066129930.1">
    <property type="nucleotide sequence ID" value="NZ_KQ959874.1"/>
</dbReference>
<evidence type="ECO:0000313" key="3">
    <source>
        <dbReference type="Proteomes" id="UP000070467"/>
    </source>
</evidence>
<dbReference type="InterPro" id="IPR040559">
    <property type="entry name" value="CdiA_C"/>
</dbReference>
<dbReference type="Pfam" id="PF18451">
    <property type="entry name" value="CdiA_C"/>
    <property type="match status" value="1"/>
</dbReference>
<protein>
    <recommendedName>
        <fullName evidence="1">tRNA nuclease CdiA C-terminal domain-containing protein</fullName>
    </recommendedName>
</protein>